<evidence type="ECO:0000256" key="6">
    <source>
        <dbReference type="ARBA" id="ARBA00023136"/>
    </source>
</evidence>
<evidence type="ECO:0000259" key="8">
    <source>
        <dbReference type="PROSITE" id="PS50850"/>
    </source>
</evidence>
<dbReference type="InterPro" id="IPR036259">
    <property type="entry name" value="MFS_trans_sf"/>
</dbReference>
<keyword evidence="4 7" id="KW-0812">Transmembrane</keyword>
<dbReference type="EMBL" id="JANJYI010000006">
    <property type="protein sequence ID" value="KAK2645683.1"/>
    <property type="molecule type" value="Genomic_DNA"/>
</dbReference>
<accession>A0AAD9U1D3</accession>
<dbReference type="GO" id="GO:0015144">
    <property type="term" value="F:carbohydrate transmembrane transporter activity"/>
    <property type="evidence" value="ECO:0007669"/>
    <property type="project" value="InterPro"/>
</dbReference>
<dbReference type="Gene3D" id="1.20.1250.20">
    <property type="entry name" value="MFS general substrate transporter like domains"/>
    <property type="match status" value="1"/>
</dbReference>
<keyword evidence="6 7" id="KW-0472">Membrane</keyword>
<evidence type="ECO:0000256" key="3">
    <source>
        <dbReference type="ARBA" id="ARBA00022448"/>
    </source>
</evidence>
<evidence type="ECO:0000256" key="4">
    <source>
        <dbReference type="ARBA" id="ARBA00022692"/>
    </source>
</evidence>
<dbReference type="PROSITE" id="PS50850">
    <property type="entry name" value="MFS"/>
    <property type="match status" value="1"/>
</dbReference>
<keyword evidence="3" id="KW-0813">Transport</keyword>
<name>A0AAD9U1D3_9ROSI</name>
<comment type="similarity">
    <text evidence="2">Belongs to the major facilitator superfamily. Sugar transporter (TC 2.A.1.1) family.</text>
</comment>
<dbReference type="SUPFAM" id="SSF103473">
    <property type="entry name" value="MFS general substrate transporter"/>
    <property type="match status" value="1"/>
</dbReference>
<evidence type="ECO:0000256" key="1">
    <source>
        <dbReference type="ARBA" id="ARBA00004141"/>
    </source>
</evidence>
<dbReference type="AlphaFoldDB" id="A0AAD9U1D3"/>
<dbReference type="GO" id="GO:0016020">
    <property type="term" value="C:membrane"/>
    <property type="evidence" value="ECO:0007669"/>
    <property type="project" value="UniProtKB-SubCell"/>
</dbReference>
<comment type="caution">
    <text evidence="9">The sequence shown here is derived from an EMBL/GenBank/DDBJ whole genome shotgun (WGS) entry which is preliminary data.</text>
</comment>
<dbReference type="InterPro" id="IPR045262">
    <property type="entry name" value="STP/PLT_plant"/>
</dbReference>
<proteinExistence type="inferred from homology"/>
<feature type="domain" description="Major facilitator superfamily (MFS) profile" evidence="8">
    <location>
        <begin position="16"/>
        <end position="78"/>
    </location>
</feature>
<dbReference type="PANTHER" id="PTHR23500:SF429">
    <property type="entry name" value="MAJOR FACILITATOR SUPERFAMILY (MFS) PROFILE DOMAIN-CONTAINING PROTEIN"/>
    <property type="match status" value="1"/>
</dbReference>
<dbReference type="PANTHER" id="PTHR23500">
    <property type="entry name" value="SOLUTE CARRIER FAMILY 2, FACILITATED GLUCOSE TRANSPORTER"/>
    <property type="match status" value="1"/>
</dbReference>
<evidence type="ECO:0000313" key="10">
    <source>
        <dbReference type="Proteomes" id="UP001280121"/>
    </source>
</evidence>
<feature type="transmembrane region" description="Helical" evidence="7">
    <location>
        <begin position="12"/>
        <end position="41"/>
    </location>
</feature>
<keyword evidence="10" id="KW-1185">Reference proteome</keyword>
<reference evidence="9" key="1">
    <citation type="journal article" date="2023" name="Plant J.">
        <title>Genome sequences and population genomics provide insights into the demographic history, inbreeding, and mutation load of two 'living fossil' tree species of Dipteronia.</title>
        <authorList>
            <person name="Feng Y."/>
            <person name="Comes H.P."/>
            <person name="Chen J."/>
            <person name="Zhu S."/>
            <person name="Lu R."/>
            <person name="Zhang X."/>
            <person name="Li P."/>
            <person name="Qiu J."/>
            <person name="Olsen K.M."/>
            <person name="Qiu Y."/>
        </authorList>
    </citation>
    <scope>NUCLEOTIDE SEQUENCE</scope>
    <source>
        <strain evidence="9">KIB01</strain>
    </source>
</reference>
<dbReference type="InterPro" id="IPR020846">
    <property type="entry name" value="MFS_dom"/>
</dbReference>
<dbReference type="Proteomes" id="UP001280121">
    <property type="component" value="Unassembled WGS sequence"/>
</dbReference>
<protein>
    <recommendedName>
        <fullName evidence="8">Major facilitator superfamily (MFS) profile domain-containing protein</fullName>
    </recommendedName>
</protein>
<evidence type="ECO:0000256" key="7">
    <source>
        <dbReference type="SAM" id="Phobius"/>
    </source>
</evidence>
<comment type="subcellular location">
    <subcellularLocation>
        <location evidence="1">Membrane</location>
        <topology evidence="1">Multi-pass membrane protein</topology>
    </subcellularLocation>
</comment>
<keyword evidence="5 7" id="KW-1133">Transmembrane helix</keyword>
<gene>
    <name evidence="9" type="ORF">Ddye_020878</name>
</gene>
<sequence length="78" mass="8182">MESPYVGLLNKYALLCALLASVTSVLLGYDIGVMSGAVLFIRENLKITSIQVEILVGTLNVCSLIGSLASGKTSDYIG</sequence>
<evidence type="ECO:0000256" key="5">
    <source>
        <dbReference type="ARBA" id="ARBA00022989"/>
    </source>
</evidence>
<dbReference type="InterPro" id="IPR005828">
    <property type="entry name" value="MFS_sugar_transport-like"/>
</dbReference>
<organism evidence="9 10">
    <name type="scientific">Dipteronia dyeriana</name>
    <dbReference type="NCBI Taxonomy" id="168575"/>
    <lineage>
        <taxon>Eukaryota</taxon>
        <taxon>Viridiplantae</taxon>
        <taxon>Streptophyta</taxon>
        <taxon>Embryophyta</taxon>
        <taxon>Tracheophyta</taxon>
        <taxon>Spermatophyta</taxon>
        <taxon>Magnoliopsida</taxon>
        <taxon>eudicotyledons</taxon>
        <taxon>Gunneridae</taxon>
        <taxon>Pentapetalae</taxon>
        <taxon>rosids</taxon>
        <taxon>malvids</taxon>
        <taxon>Sapindales</taxon>
        <taxon>Sapindaceae</taxon>
        <taxon>Hippocastanoideae</taxon>
        <taxon>Acereae</taxon>
        <taxon>Dipteronia</taxon>
    </lineage>
</organism>
<evidence type="ECO:0000313" key="9">
    <source>
        <dbReference type="EMBL" id="KAK2645683.1"/>
    </source>
</evidence>
<evidence type="ECO:0000256" key="2">
    <source>
        <dbReference type="ARBA" id="ARBA00010992"/>
    </source>
</evidence>
<dbReference type="Pfam" id="PF00083">
    <property type="entry name" value="Sugar_tr"/>
    <property type="match status" value="1"/>
</dbReference>